<gene>
    <name evidence="2" type="ORF">BAE44_0014324</name>
</gene>
<dbReference type="CDD" id="cd22159">
    <property type="entry name" value="F-box_AtTIR1-like"/>
    <property type="match status" value="1"/>
</dbReference>
<proteinExistence type="predicted"/>
<dbReference type="InterPro" id="IPR001810">
    <property type="entry name" value="F-box_dom"/>
</dbReference>
<dbReference type="AlphaFoldDB" id="A0A1E5VHQ0"/>
<dbReference type="Gene3D" id="1.20.1280.50">
    <property type="match status" value="1"/>
</dbReference>
<evidence type="ECO:0000259" key="1">
    <source>
        <dbReference type="SMART" id="SM00256"/>
    </source>
</evidence>
<dbReference type="SMART" id="SM00256">
    <property type="entry name" value="FBOX"/>
    <property type="match status" value="1"/>
</dbReference>
<dbReference type="Pfam" id="PF12937">
    <property type="entry name" value="F-box-like"/>
    <property type="match status" value="1"/>
</dbReference>
<protein>
    <recommendedName>
        <fullName evidence="1">F-box domain-containing protein</fullName>
    </recommendedName>
</protein>
<dbReference type="PANTHER" id="PTHR33110:SF125">
    <property type="entry name" value="OS05G0570350 PROTEIN"/>
    <property type="match status" value="1"/>
</dbReference>
<evidence type="ECO:0000313" key="3">
    <source>
        <dbReference type="Proteomes" id="UP000095767"/>
    </source>
</evidence>
<organism evidence="2 3">
    <name type="scientific">Dichanthelium oligosanthes</name>
    <dbReference type="NCBI Taxonomy" id="888268"/>
    <lineage>
        <taxon>Eukaryota</taxon>
        <taxon>Viridiplantae</taxon>
        <taxon>Streptophyta</taxon>
        <taxon>Embryophyta</taxon>
        <taxon>Tracheophyta</taxon>
        <taxon>Spermatophyta</taxon>
        <taxon>Magnoliopsida</taxon>
        <taxon>Liliopsida</taxon>
        <taxon>Poales</taxon>
        <taxon>Poaceae</taxon>
        <taxon>PACMAD clade</taxon>
        <taxon>Panicoideae</taxon>
        <taxon>Panicodae</taxon>
        <taxon>Paniceae</taxon>
        <taxon>Dichantheliinae</taxon>
        <taxon>Dichanthelium</taxon>
    </lineage>
</organism>
<feature type="domain" description="F-box" evidence="1">
    <location>
        <begin position="18"/>
        <end position="59"/>
    </location>
</feature>
<dbReference type="EMBL" id="LWDX02039162">
    <property type="protein sequence ID" value="OEL24658.1"/>
    <property type="molecule type" value="Genomic_DNA"/>
</dbReference>
<dbReference type="OrthoDB" id="592721at2759"/>
<comment type="caution">
    <text evidence="2">The sequence shown here is derived from an EMBL/GenBank/DDBJ whole genome shotgun (WGS) entry which is preliminary data.</text>
</comment>
<dbReference type="InterPro" id="IPR005174">
    <property type="entry name" value="KIB1-4_b-propeller"/>
</dbReference>
<dbReference type="PANTHER" id="PTHR33110">
    <property type="entry name" value="F-BOX/KELCH-REPEAT PROTEIN-RELATED"/>
    <property type="match status" value="1"/>
</dbReference>
<dbReference type="Pfam" id="PF03478">
    <property type="entry name" value="Beta-prop_KIB1-4"/>
    <property type="match status" value="1"/>
</dbReference>
<dbReference type="SUPFAM" id="SSF81383">
    <property type="entry name" value="F-box domain"/>
    <property type="match status" value="1"/>
</dbReference>
<evidence type="ECO:0000313" key="2">
    <source>
        <dbReference type="EMBL" id="OEL24658.1"/>
    </source>
</evidence>
<reference evidence="2 3" key="1">
    <citation type="submission" date="2016-09" db="EMBL/GenBank/DDBJ databases">
        <title>The draft genome of Dichanthelium oligosanthes: A C3 panicoid grass species.</title>
        <authorList>
            <person name="Studer A.J."/>
            <person name="Schnable J.C."/>
            <person name="Brutnell T.P."/>
        </authorList>
    </citation>
    <scope>NUCLEOTIDE SEQUENCE [LARGE SCALE GENOMIC DNA]</scope>
    <source>
        <strain evidence="3">cv. Kellogg 1175</strain>
        <tissue evidence="2">Leaf</tissue>
    </source>
</reference>
<dbReference type="InterPro" id="IPR036047">
    <property type="entry name" value="F-box-like_dom_sf"/>
</dbReference>
<dbReference type="Proteomes" id="UP000095767">
    <property type="component" value="Unassembled WGS sequence"/>
</dbReference>
<accession>A0A1E5VHQ0</accession>
<name>A0A1E5VHQ0_9POAL</name>
<keyword evidence="3" id="KW-1185">Reference proteome</keyword>
<sequence>MAPPPPPLPTPVESLEDLPDDILRMILSRIPCRVDRVPIALVCPAWRDMIRRHRAQAPPPLPWLLTPFPDGSIHVVCVLSGCRVHQNLTINPPGARFFGSHDGAWIFLHYRDHEPRGNHAHNVRTKDVERLPVGLLGQDGMLFDNMVVRAAALSSAPDDATCIAAAIVVVPLPGPAPNAVPRRRRCVAFWRKGWELARELVPPEQDVALEVDDVVYHNGAFHMLTQGDHIRVCKPTIEPQDEGLPVNWEWETRRFQFQAGGGIYDQHVHARYLVVSREELLLVLRFTPQPNLATSKFKVYKETDADANAYYPVAQYPWAWSELDTLGDRMLFVGHGCCRSYEVDQYPGFKDGIYFIDDREFYNVQVMFGNARRYPCSDNGKWSEGDVQRCFPAPHISNHSAPAWLLP</sequence>